<comment type="cofactor">
    <cofactor evidence="1">
        <name>FMN</name>
        <dbReference type="ChEBI" id="CHEBI:58210"/>
    </cofactor>
</comment>
<dbReference type="InterPro" id="IPR023753">
    <property type="entry name" value="FAD/NAD-binding_dom"/>
</dbReference>
<dbReference type="SUPFAM" id="SSF51905">
    <property type="entry name" value="FAD/NAD(P)-binding domain"/>
    <property type="match status" value="1"/>
</dbReference>
<proteinExistence type="inferred from homology"/>
<keyword evidence="5" id="KW-0288">FMN</keyword>
<evidence type="ECO:0000256" key="5">
    <source>
        <dbReference type="ARBA" id="ARBA00022643"/>
    </source>
</evidence>
<evidence type="ECO:0000313" key="13">
    <source>
        <dbReference type="Proteomes" id="UP001597063"/>
    </source>
</evidence>
<dbReference type="SUPFAM" id="SSF51395">
    <property type="entry name" value="FMN-linked oxidoreductases"/>
    <property type="match status" value="1"/>
</dbReference>
<keyword evidence="9" id="KW-0411">Iron-sulfur</keyword>
<evidence type="ECO:0000256" key="9">
    <source>
        <dbReference type="ARBA" id="ARBA00023014"/>
    </source>
</evidence>
<evidence type="ECO:0000259" key="10">
    <source>
        <dbReference type="Pfam" id="PF00724"/>
    </source>
</evidence>
<dbReference type="Gene3D" id="3.40.50.720">
    <property type="entry name" value="NAD(P)-binding Rossmann-like Domain"/>
    <property type="match status" value="1"/>
</dbReference>
<keyword evidence="8" id="KW-0408">Iron</keyword>
<dbReference type="Proteomes" id="UP001597063">
    <property type="component" value="Unassembled WGS sequence"/>
</dbReference>
<feature type="domain" description="FAD/NAD(P)-binding" evidence="11">
    <location>
        <begin position="378"/>
        <end position="570"/>
    </location>
</feature>
<dbReference type="InterPro" id="IPR013785">
    <property type="entry name" value="Aldolase_TIM"/>
</dbReference>
<dbReference type="EMBL" id="JBHTGP010000024">
    <property type="protein sequence ID" value="MFD0690895.1"/>
    <property type="molecule type" value="Genomic_DNA"/>
</dbReference>
<evidence type="ECO:0000256" key="6">
    <source>
        <dbReference type="ARBA" id="ARBA00022723"/>
    </source>
</evidence>
<comment type="similarity">
    <text evidence="3">In the N-terminal section; belongs to the NADH:flavin oxidoreductase/NADH oxidase family.</text>
</comment>
<evidence type="ECO:0000259" key="11">
    <source>
        <dbReference type="Pfam" id="PF07992"/>
    </source>
</evidence>
<evidence type="ECO:0000256" key="2">
    <source>
        <dbReference type="ARBA" id="ARBA00001966"/>
    </source>
</evidence>
<keyword evidence="13" id="KW-1185">Reference proteome</keyword>
<evidence type="ECO:0000256" key="1">
    <source>
        <dbReference type="ARBA" id="ARBA00001917"/>
    </source>
</evidence>
<comment type="caution">
    <text evidence="12">The sequence shown here is derived from an EMBL/GenBank/DDBJ whole genome shotgun (WGS) entry which is preliminary data.</text>
</comment>
<name>A0ABW2XYK0_9ACTN</name>
<dbReference type="Pfam" id="PF07992">
    <property type="entry name" value="Pyr_redox_2"/>
    <property type="match status" value="1"/>
</dbReference>
<accession>A0ABW2XYK0</accession>
<dbReference type="Gene3D" id="3.20.20.70">
    <property type="entry name" value="Aldolase class I"/>
    <property type="match status" value="1"/>
</dbReference>
<dbReference type="CDD" id="cd02803">
    <property type="entry name" value="OYE_like_FMN_family"/>
    <property type="match status" value="1"/>
</dbReference>
<dbReference type="InterPro" id="IPR001155">
    <property type="entry name" value="OxRdtase_FMN_N"/>
</dbReference>
<dbReference type="PANTHER" id="PTHR42917">
    <property type="entry name" value="2,4-DIENOYL-COA REDUCTASE"/>
    <property type="match status" value="1"/>
</dbReference>
<keyword evidence="4" id="KW-0285">Flavoprotein</keyword>
<protein>
    <submittedName>
        <fullName evidence="12">FAD-dependent oxidoreductase</fullName>
    </submittedName>
</protein>
<dbReference type="PANTHER" id="PTHR42917:SF2">
    <property type="entry name" value="2,4-DIENOYL-COA REDUCTASE [(2E)-ENOYL-COA-PRODUCING]"/>
    <property type="match status" value="1"/>
</dbReference>
<keyword evidence="7" id="KW-0560">Oxidoreductase</keyword>
<evidence type="ECO:0000256" key="4">
    <source>
        <dbReference type="ARBA" id="ARBA00022630"/>
    </source>
</evidence>
<organism evidence="12 13">
    <name type="scientific">Actinomadura fibrosa</name>
    <dbReference type="NCBI Taxonomy" id="111802"/>
    <lineage>
        <taxon>Bacteria</taxon>
        <taxon>Bacillati</taxon>
        <taxon>Actinomycetota</taxon>
        <taxon>Actinomycetes</taxon>
        <taxon>Streptosporangiales</taxon>
        <taxon>Thermomonosporaceae</taxon>
        <taxon>Actinomadura</taxon>
    </lineage>
</organism>
<evidence type="ECO:0000256" key="8">
    <source>
        <dbReference type="ARBA" id="ARBA00023004"/>
    </source>
</evidence>
<sequence length="655" mass="69994">MRYPALFEPLAIGPVELRNRIVCAPMERNYCTAEGEPTDAYLGYLEARAEGGAALVFSEAAYVRADGKGRPRQLGVAEARHVPGLAAMADAAHRHGAKSGVELNHGGRTVRRRISGAPPVAPSAVPCLPAGGDMPRVLGREEIHDLIETYAAAAARCRDAGVDVLSVHAAHGYLVHQFLSPMTNLRSDEFGEPLRFLALVLEAVRDAAPELAIGIRISAFEGVPVGLDAARTLELIGSLPAGALDFIDVSAGNYEAAQWMVQPGEWQPGLLAEHAAPYRRLGPPVGVAGRINVPHVAHDIVAGGKADFVSMARALHADPRWPRRVLDGAPFRPCIACNLCIDSLHGGAPVPCTVNPDAGALTREPSRRPRHQPRTGGVVVIGGGPAGMEAARLAAEHGRKVHLIERDAELGGQFLLAAGLTCNPEYRRVIDWYASELQRLDVAVRAGTNGDGDLIARLRPENVVIATGGRPRVPDVDGADLPHVIDIRHWLRQPSVPPERCTIWGADQTAMAVADHLAAHGSEVQIITAREALAPEVGPRARMLTETRLTENPRVRILLRHRVRRIATDYLVVDGPNGRRTVPTHGPVLVSHGVLPAPPPRATPTDATAYRIRIVGEATTGIPSMHAALQDARTAMEEFLATSPQVVPGRGGLRK</sequence>
<dbReference type="RefSeq" id="WP_131756427.1">
    <property type="nucleotide sequence ID" value="NZ_CAACUY010000016.1"/>
</dbReference>
<reference evidence="13" key="1">
    <citation type="journal article" date="2019" name="Int. J. Syst. Evol. Microbiol.">
        <title>The Global Catalogue of Microorganisms (GCM) 10K type strain sequencing project: providing services to taxonomists for standard genome sequencing and annotation.</title>
        <authorList>
            <consortium name="The Broad Institute Genomics Platform"/>
            <consortium name="The Broad Institute Genome Sequencing Center for Infectious Disease"/>
            <person name="Wu L."/>
            <person name="Ma J."/>
        </authorList>
    </citation>
    <scope>NUCLEOTIDE SEQUENCE [LARGE SCALE GENOMIC DNA]</scope>
    <source>
        <strain evidence="13">JCM 9371</strain>
    </source>
</reference>
<dbReference type="Pfam" id="PF00724">
    <property type="entry name" value="Oxidored_FMN"/>
    <property type="match status" value="1"/>
</dbReference>
<dbReference type="Gene3D" id="3.50.50.60">
    <property type="entry name" value="FAD/NAD(P)-binding domain"/>
    <property type="match status" value="1"/>
</dbReference>
<evidence type="ECO:0000256" key="7">
    <source>
        <dbReference type="ARBA" id="ARBA00023002"/>
    </source>
</evidence>
<keyword evidence="6" id="KW-0479">Metal-binding</keyword>
<dbReference type="PRINTS" id="PR00368">
    <property type="entry name" value="FADPNR"/>
</dbReference>
<feature type="domain" description="NADH:flavin oxidoreductase/NADH oxidase N-terminal" evidence="10">
    <location>
        <begin position="6"/>
        <end position="328"/>
    </location>
</feature>
<evidence type="ECO:0000313" key="12">
    <source>
        <dbReference type="EMBL" id="MFD0690895.1"/>
    </source>
</evidence>
<dbReference type="InterPro" id="IPR051793">
    <property type="entry name" value="NADH:flavin_oxidoreductase"/>
</dbReference>
<evidence type="ECO:0000256" key="3">
    <source>
        <dbReference type="ARBA" id="ARBA00011048"/>
    </source>
</evidence>
<dbReference type="InterPro" id="IPR036188">
    <property type="entry name" value="FAD/NAD-bd_sf"/>
</dbReference>
<comment type="cofactor">
    <cofactor evidence="2">
        <name>[4Fe-4S] cluster</name>
        <dbReference type="ChEBI" id="CHEBI:49883"/>
    </cofactor>
</comment>
<gene>
    <name evidence="12" type="ORF">ACFQZM_40840</name>
</gene>